<evidence type="ECO:0000313" key="4">
    <source>
        <dbReference type="EMBL" id="MBU5592512.1"/>
    </source>
</evidence>
<name>A0ABS6F1W1_9CLOT</name>
<sequence length="1146" mass="126265">MYKLIRKISLVGVLILFLTFPQNLAVQASAETLPLKDIPIVSNTGITVKQMEDWARKNNATETFISLAKLYVELAPSHGGVNPAIAYAQSAKETGYGRFTGVLDESFNNPCGMKTSAGGGDSDPSAHQRFNSWEEGIKAHLDHLAIYAGAEGYPRKDTFDPRHFSFLMGRAKNLSDLGGNWAPSLSYGTQIIDMINIMITGSPVKKLPNKMFIDTPIQNQNYLDSSVEVSGWALNNYGIKKVSFYVNNNLVGETNTGVNRPDVDAAFPGYPSGDKSGYFFSIPASAIPQGESILKVEALGKDGTIQKEERTINSIKKTNKPSKMFIDDPKIDEVISNKDVVLSGWALMGSGVKNINVYVNGNFISSIGTGVNRPDVDAAFPGYPLGDKSGYYGVIPAKHFYSGKNTITVEVIGNDGTTQKEERNINFIMKTNKPSKMFIDDPKTNQVINNNDVVLSGWALMGSGVKNINVYVNGNFISSITTGVNRPDVDAAFPGYPLGNKSGYYGVIPAKHFYSGKNTITVEVVGNDNSVIKEDRTISFVSNNSKPTINEIVTDKISPQKVGSNIRVSVNASGSNLLYKFWIHDGNSWKIVRDYSASNTYDWKPSKEGTYRVWVDIKDKNSNNTVDHSKEIYYSIKNQVGKITSLTTDVNSPQSFGKSINIKVQSSGFINPVYRYWIKDDRGWRVIKDYSTSNSIQWTPQRSGEHGIWVDARESVSNGDVEHSLEIPYYINPQIKDITVDGVSSNTGISPAPYKGKPVNIAVNGAGENVLYRFWISDGIKWRVIRDYDYSNSTTWTPTILGKHGIWVEAKASNSPNTYDVYKSVDYEIIGGQPLSVTTSVASPQKAGNTITVKANGGRAINPLYKFWVSDGIQWTVVQDYSTSNTFNWKPTSGGSYKIWVDIKDKNSQNSADESKEIPFIIEGSSIKSKTIVIDPGHNHGGDDGAYAKFDGITYSERDLNMEVALKLKTYLESYGFNVILTRQPGEILKDDLQTSLRKRTEIANKAKADFFISLHHDSGASSASGISTHYSSYRPTLDNEGVAPGVDPGGYSYDNLLIDYTPCKEAIISRELANKLVNGLSSELGYTNRKAHDHGLAVTRNIDVPSVLLELGFITNKNEAIRCADSTEQHKKAKKIADIIFDYFK</sequence>
<keyword evidence="5" id="KW-1185">Reference proteome</keyword>
<keyword evidence="1 4" id="KW-0378">Hydrolase</keyword>
<dbReference type="Pfam" id="PF07495">
    <property type="entry name" value="Y_Y_Y"/>
    <property type="match status" value="1"/>
</dbReference>
<keyword evidence="2" id="KW-0732">Signal</keyword>
<dbReference type="Pfam" id="PF17957">
    <property type="entry name" value="Big_7"/>
    <property type="match status" value="1"/>
</dbReference>
<evidence type="ECO:0000256" key="1">
    <source>
        <dbReference type="ARBA" id="ARBA00022801"/>
    </source>
</evidence>
<organism evidence="4 5">
    <name type="scientific">Clostridium simiarum</name>
    <dbReference type="NCBI Taxonomy" id="2841506"/>
    <lineage>
        <taxon>Bacteria</taxon>
        <taxon>Bacillati</taxon>
        <taxon>Bacillota</taxon>
        <taxon>Clostridia</taxon>
        <taxon>Eubacteriales</taxon>
        <taxon>Clostridiaceae</taxon>
        <taxon>Clostridium</taxon>
    </lineage>
</organism>
<protein>
    <submittedName>
        <fullName evidence="4">N-acetylmuramoyl-L-alanine amidase</fullName>
        <ecNumber evidence="4">3.5.1.28</ecNumber>
    </submittedName>
</protein>
<proteinExistence type="predicted"/>
<evidence type="ECO:0000259" key="3">
    <source>
        <dbReference type="SMART" id="SM00646"/>
    </source>
</evidence>
<dbReference type="InterPro" id="IPR002901">
    <property type="entry name" value="MGlyc_endo_b_GlcNAc-like_dom"/>
</dbReference>
<dbReference type="SMART" id="SM00646">
    <property type="entry name" value="Ami_3"/>
    <property type="match status" value="1"/>
</dbReference>
<dbReference type="EC" id="3.5.1.28" evidence="4"/>
<reference evidence="4 5" key="1">
    <citation type="submission" date="2021-06" db="EMBL/GenBank/DDBJ databases">
        <authorList>
            <person name="Sun Q."/>
            <person name="Li D."/>
        </authorList>
    </citation>
    <scope>NUCLEOTIDE SEQUENCE [LARGE SCALE GENOMIC DNA]</scope>
    <source>
        <strain evidence="4 5">MSJ-4</strain>
    </source>
</reference>
<dbReference type="EMBL" id="JAHLQL010000004">
    <property type="protein sequence ID" value="MBU5592512.1"/>
    <property type="molecule type" value="Genomic_DNA"/>
</dbReference>
<feature type="signal peptide" evidence="2">
    <location>
        <begin position="1"/>
        <end position="25"/>
    </location>
</feature>
<dbReference type="RefSeq" id="WP_216457289.1">
    <property type="nucleotide sequence ID" value="NZ_JAHLQL010000004.1"/>
</dbReference>
<dbReference type="CDD" id="cd02696">
    <property type="entry name" value="MurNAc-LAA"/>
    <property type="match status" value="1"/>
</dbReference>
<comment type="caution">
    <text evidence="4">The sequence shown here is derived from an EMBL/GenBank/DDBJ whole genome shotgun (WGS) entry which is preliminary data.</text>
</comment>
<dbReference type="Proteomes" id="UP000736583">
    <property type="component" value="Unassembled WGS sequence"/>
</dbReference>
<gene>
    <name evidence="4" type="ORF">KQI89_12175</name>
</gene>
<evidence type="ECO:0000313" key="5">
    <source>
        <dbReference type="Proteomes" id="UP000736583"/>
    </source>
</evidence>
<feature type="chain" id="PRO_5045836446" evidence="2">
    <location>
        <begin position="26"/>
        <end position="1146"/>
    </location>
</feature>
<dbReference type="InterPro" id="IPR050695">
    <property type="entry name" value="N-acetylmuramoyl_amidase_3"/>
</dbReference>
<accession>A0ABS6F1W1</accession>
<dbReference type="PANTHER" id="PTHR30404:SF0">
    <property type="entry name" value="N-ACETYLMURAMOYL-L-ALANINE AMIDASE AMIC"/>
    <property type="match status" value="1"/>
</dbReference>
<dbReference type="InterPro" id="IPR002508">
    <property type="entry name" value="MurNAc-LAA_cat"/>
</dbReference>
<dbReference type="PANTHER" id="PTHR30404">
    <property type="entry name" value="N-ACETYLMURAMOYL-L-ALANINE AMIDASE"/>
    <property type="match status" value="1"/>
</dbReference>
<feature type="domain" description="MurNAc-LAA" evidence="3">
    <location>
        <begin position="1001"/>
        <end position="1142"/>
    </location>
</feature>
<dbReference type="GO" id="GO:0008745">
    <property type="term" value="F:N-acetylmuramoyl-L-alanine amidase activity"/>
    <property type="evidence" value="ECO:0007669"/>
    <property type="project" value="UniProtKB-EC"/>
</dbReference>
<dbReference type="Pfam" id="PF01520">
    <property type="entry name" value="Amidase_3"/>
    <property type="match status" value="1"/>
</dbReference>
<dbReference type="InterPro" id="IPR011123">
    <property type="entry name" value="Y_Y_Y"/>
</dbReference>
<evidence type="ECO:0000256" key="2">
    <source>
        <dbReference type="SAM" id="SignalP"/>
    </source>
</evidence>
<dbReference type="Pfam" id="PF01832">
    <property type="entry name" value="Glucosaminidase"/>
    <property type="match status" value="1"/>
</dbReference>